<reference evidence="2" key="1">
    <citation type="submission" date="2021-11" db="EMBL/GenBank/DDBJ databases">
        <title>Purpureocillium_takamizusanense_genome.</title>
        <authorList>
            <person name="Nguyen N.-H."/>
        </authorList>
    </citation>
    <scope>NUCLEOTIDE SEQUENCE</scope>
    <source>
        <strain evidence="2">PT3</strain>
    </source>
</reference>
<evidence type="ECO:0000313" key="3">
    <source>
        <dbReference type="Proteomes" id="UP000829364"/>
    </source>
</evidence>
<dbReference type="KEGG" id="ptkz:JDV02_003984"/>
<feature type="region of interest" description="Disordered" evidence="1">
    <location>
        <begin position="143"/>
        <end position="226"/>
    </location>
</feature>
<feature type="compositionally biased region" description="Basic and acidic residues" evidence="1">
    <location>
        <begin position="79"/>
        <end position="99"/>
    </location>
</feature>
<dbReference type="Proteomes" id="UP000829364">
    <property type="component" value="Chromosome 3"/>
</dbReference>
<dbReference type="OrthoDB" id="10444165at2759"/>
<protein>
    <submittedName>
        <fullName evidence="2">Uncharacterized protein</fullName>
    </submittedName>
</protein>
<organism evidence="2 3">
    <name type="scientific">Purpureocillium takamizusanense</name>
    <dbReference type="NCBI Taxonomy" id="2060973"/>
    <lineage>
        <taxon>Eukaryota</taxon>
        <taxon>Fungi</taxon>
        <taxon>Dikarya</taxon>
        <taxon>Ascomycota</taxon>
        <taxon>Pezizomycotina</taxon>
        <taxon>Sordariomycetes</taxon>
        <taxon>Hypocreomycetidae</taxon>
        <taxon>Hypocreales</taxon>
        <taxon>Ophiocordycipitaceae</taxon>
        <taxon>Purpureocillium</taxon>
    </lineage>
</organism>
<feature type="region of interest" description="Disordered" evidence="1">
    <location>
        <begin position="1"/>
        <end position="23"/>
    </location>
</feature>
<dbReference type="GeneID" id="72065940"/>
<feature type="region of interest" description="Disordered" evidence="1">
    <location>
        <begin position="62"/>
        <end position="103"/>
    </location>
</feature>
<sequence length="226" mass="24154">MTAAKHSGSEATPAIAVCGPQPNLAAGVTRPAISAECRDSGYFDTSASNTPGSPRLALSAAPAFMQDGAPPVALDEDNLADRPTLDKSSDTDSTTERWSQEIASDKAPLFPEYHPVPLQSESARWIRRVKEMTLRAIFGRRAMARRGKRKARARKIRPSTKTTGPDKHVPMASGALMSQQPVTEAERAHLAKALSTSLRSRPRTGPPRPCSCGTPDHSESSCIVGV</sequence>
<proteinExistence type="predicted"/>
<dbReference type="RefSeq" id="XP_047841137.1">
    <property type="nucleotide sequence ID" value="XM_047985160.1"/>
</dbReference>
<dbReference type="EMBL" id="CP086356">
    <property type="protein sequence ID" value="UNI17656.1"/>
    <property type="molecule type" value="Genomic_DNA"/>
</dbReference>
<evidence type="ECO:0000256" key="1">
    <source>
        <dbReference type="SAM" id="MobiDB-lite"/>
    </source>
</evidence>
<dbReference type="AlphaFoldDB" id="A0A9Q8QEW8"/>
<gene>
    <name evidence="2" type="ORF">JDV02_003984</name>
</gene>
<name>A0A9Q8QEW8_9HYPO</name>
<accession>A0A9Q8QEW8</accession>
<keyword evidence="3" id="KW-1185">Reference proteome</keyword>
<feature type="compositionally biased region" description="Basic residues" evidence="1">
    <location>
        <begin position="143"/>
        <end position="158"/>
    </location>
</feature>
<evidence type="ECO:0000313" key="2">
    <source>
        <dbReference type="EMBL" id="UNI17656.1"/>
    </source>
</evidence>